<comment type="subcellular location">
    <subcellularLocation>
        <location evidence="1">Membrane</location>
        <topology evidence="1">Multi-pass membrane protein</topology>
    </subcellularLocation>
</comment>
<dbReference type="PANTHER" id="PTHR13439">
    <property type="entry name" value="CT120 PROTEIN"/>
    <property type="match status" value="1"/>
</dbReference>
<dbReference type="Pfam" id="PF03798">
    <property type="entry name" value="TRAM_LAG1_CLN8"/>
    <property type="match status" value="1"/>
</dbReference>
<comment type="caution">
    <text evidence="7">The sequence shown here is derived from an EMBL/GenBank/DDBJ whole genome shotgun (WGS) entry which is preliminary data.</text>
</comment>
<dbReference type="AlphaFoldDB" id="A0A9D4HAU2"/>
<evidence type="ECO:0000256" key="4">
    <source>
        <dbReference type="ARBA" id="ARBA00023136"/>
    </source>
</evidence>
<dbReference type="InterPro" id="IPR050846">
    <property type="entry name" value="TLCD"/>
</dbReference>
<feature type="domain" description="TLC" evidence="6">
    <location>
        <begin position="41"/>
        <end position="228"/>
    </location>
</feature>
<feature type="transmembrane region" description="Helical" evidence="5">
    <location>
        <begin position="169"/>
        <end position="187"/>
    </location>
</feature>
<gene>
    <name evidence="7" type="ORF">DPMN_130335</name>
</gene>
<dbReference type="PANTHER" id="PTHR13439:SF7">
    <property type="entry name" value="PROTEIN CLN8"/>
    <property type="match status" value="1"/>
</dbReference>
<evidence type="ECO:0000313" key="7">
    <source>
        <dbReference type="EMBL" id="KAH3828377.1"/>
    </source>
</evidence>
<protein>
    <recommendedName>
        <fullName evidence="6">TLC domain-containing protein</fullName>
    </recommendedName>
</protein>
<evidence type="ECO:0000256" key="5">
    <source>
        <dbReference type="SAM" id="Phobius"/>
    </source>
</evidence>
<reference evidence="7" key="1">
    <citation type="journal article" date="2019" name="bioRxiv">
        <title>The Genome of the Zebra Mussel, Dreissena polymorpha: A Resource for Invasive Species Research.</title>
        <authorList>
            <person name="McCartney M.A."/>
            <person name="Auch B."/>
            <person name="Kono T."/>
            <person name="Mallez S."/>
            <person name="Zhang Y."/>
            <person name="Obille A."/>
            <person name="Becker A."/>
            <person name="Abrahante J.E."/>
            <person name="Garbe J."/>
            <person name="Badalamenti J.P."/>
            <person name="Herman A."/>
            <person name="Mangelson H."/>
            <person name="Liachko I."/>
            <person name="Sullivan S."/>
            <person name="Sone E.D."/>
            <person name="Koren S."/>
            <person name="Silverstein K.A.T."/>
            <person name="Beckman K.B."/>
            <person name="Gohl D.M."/>
        </authorList>
    </citation>
    <scope>NUCLEOTIDE SEQUENCE</scope>
    <source>
        <strain evidence="7">Duluth1</strain>
        <tissue evidence="7">Whole animal</tissue>
    </source>
</reference>
<dbReference type="EMBL" id="JAIWYP010000005">
    <property type="protein sequence ID" value="KAH3828377.1"/>
    <property type="molecule type" value="Genomic_DNA"/>
</dbReference>
<feature type="transmembrane region" description="Helical" evidence="5">
    <location>
        <begin position="6"/>
        <end position="25"/>
    </location>
</feature>
<organism evidence="7 8">
    <name type="scientific">Dreissena polymorpha</name>
    <name type="common">Zebra mussel</name>
    <name type="synonym">Mytilus polymorpha</name>
    <dbReference type="NCBI Taxonomy" id="45954"/>
    <lineage>
        <taxon>Eukaryota</taxon>
        <taxon>Metazoa</taxon>
        <taxon>Spiralia</taxon>
        <taxon>Lophotrochozoa</taxon>
        <taxon>Mollusca</taxon>
        <taxon>Bivalvia</taxon>
        <taxon>Autobranchia</taxon>
        <taxon>Heteroconchia</taxon>
        <taxon>Euheterodonta</taxon>
        <taxon>Imparidentia</taxon>
        <taxon>Neoheterodontei</taxon>
        <taxon>Myida</taxon>
        <taxon>Dreissenoidea</taxon>
        <taxon>Dreissenidae</taxon>
        <taxon>Dreissena</taxon>
    </lineage>
</organism>
<dbReference type="GO" id="GO:0016020">
    <property type="term" value="C:membrane"/>
    <property type="evidence" value="ECO:0007669"/>
    <property type="project" value="UniProtKB-SubCell"/>
</dbReference>
<evidence type="ECO:0000256" key="2">
    <source>
        <dbReference type="ARBA" id="ARBA00022692"/>
    </source>
</evidence>
<feature type="transmembrane region" description="Helical" evidence="5">
    <location>
        <begin position="46"/>
        <end position="64"/>
    </location>
</feature>
<name>A0A9D4HAU2_DREPO</name>
<evidence type="ECO:0000259" key="6">
    <source>
        <dbReference type="Pfam" id="PF03798"/>
    </source>
</evidence>
<keyword evidence="4 5" id="KW-0472">Membrane</keyword>
<dbReference type="GO" id="GO:0005783">
    <property type="term" value="C:endoplasmic reticulum"/>
    <property type="evidence" value="ECO:0007669"/>
    <property type="project" value="TreeGrafter"/>
</dbReference>
<feature type="transmembrane region" description="Helical" evidence="5">
    <location>
        <begin position="207"/>
        <end position="226"/>
    </location>
</feature>
<keyword evidence="8" id="KW-1185">Reference proteome</keyword>
<dbReference type="InterPro" id="IPR006634">
    <property type="entry name" value="TLC-dom"/>
</dbReference>
<evidence type="ECO:0000256" key="1">
    <source>
        <dbReference type="ARBA" id="ARBA00004141"/>
    </source>
</evidence>
<keyword evidence="2 5" id="KW-0812">Transmembrane</keyword>
<accession>A0A9D4HAU2</accession>
<keyword evidence="3 5" id="KW-1133">Transmembrane helix</keyword>
<proteinExistence type="predicted"/>
<dbReference type="GO" id="GO:0055088">
    <property type="term" value="P:lipid homeostasis"/>
    <property type="evidence" value="ECO:0007669"/>
    <property type="project" value="TreeGrafter"/>
</dbReference>
<reference evidence="7" key="2">
    <citation type="submission" date="2020-11" db="EMBL/GenBank/DDBJ databases">
        <authorList>
            <person name="McCartney M.A."/>
            <person name="Auch B."/>
            <person name="Kono T."/>
            <person name="Mallez S."/>
            <person name="Becker A."/>
            <person name="Gohl D.M."/>
            <person name="Silverstein K.A.T."/>
            <person name="Koren S."/>
            <person name="Bechman K.B."/>
            <person name="Herman A."/>
            <person name="Abrahante J.E."/>
            <person name="Garbe J."/>
        </authorList>
    </citation>
    <scope>NUCLEOTIDE SEQUENCE</scope>
    <source>
        <strain evidence="7">Duluth1</strain>
        <tissue evidence="7">Whole animal</tissue>
    </source>
</reference>
<evidence type="ECO:0000313" key="8">
    <source>
        <dbReference type="Proteomes" id="UP000828390"/>
    </source>
</evidence>
<feature type="transmembrane region" description="Helical" evidence="5">
    <location>
        <begin position="84"/>
        <end position="106"/>
    </location>
</feature>
<sequence>MFTEVFCSWFVFLCFVYFLSIVLSSRFVTLFNTFALDEKHKWNCRIIDFFNGLVNSGFGFWATFIDSELRVDVVHSTNWGSVVAVEIAFAFFTFELIMDLVANVFLGKKNKMVTLHHILATLSYALFSFYGKLHYFAARALLLDMVLPPQSVISILQKLGMKGDRRCKISAYVLAFCYHSRSLFEWYALSVMFDNYEHVFNEGPAVLVWITLTLIGLATLIMTPYWTAGAWRLILEGNCVSDKMYM</sequence>
<evidence type="ECO:0000256" key="3">
    <source>
        <dbReference type="ARBA" id="ARBA00022989"/>
    </source>
</evidence>
<feature type="transmembrane region" description="Helical" evidence="5">
    <location>
        <begin position="113"/>
        <end position="130"/>
    </location>
</feature>
<dbReference type="Proteomes" id="UP000828390">
    <property type="component" value="Unassembled WGS sequence"/>
</dbReference>